<dbReference type="InterPro" id="IPR012332">
    <property type="entry name" value="Autotransporter_pectin_lyase_C"/>
</dbReference>
<name>A0ABW5EHD5_9GAMM</name>
<protein>
    <submittedName>
        <fullName evidence="4">Autotransporter-associated beta strand repeat-containing protein</fullName>
    </submittedName>
</protein>
<dbReference type="PANTHER" id="PTHR35037">
    <property type="entry name" value="C-TERMINAL REGION OF AIDA-LIKE PROTEIN"/>
    <property type="match status" value="1"/>
</dbReference>
<dbReference type="CDD" id="cd01344">
    <property type="entry name" value="PL2_Passenger_AT"/>
    <property type="match status" value="1"/>
</dbReference>
<dbReference type="NCBIfam" id="TIGR02601">
    <property type="entry name" value="autotrns_rpt"/>
    <property type="match status" value="11"/>
</dbReference>
<dbReference type="InterPro" id="IPR036709">
    <property type="entry name" value="Autotransporte_beta_dom_sf"/>
</dbReference>
<dbReference type="PROSITE" id="PS51208">
    <property type="entry name" value="AUTOTRANSPORTER"/>
    <property type="match status" value="1"/>
</dbReference>
<evidence type="ECO:0000313" key="4">
    <source>
        <dbReference type="EMBL" id="MFD2312030.1"/>
    </source>
</evidence>
<evidence type="ECO:0000256" key="1">
    <source>
        <dbReference type="ARBA" id="ARBA00022729"/>
    </source>
</evidence>
<dbReference type="Pfam" id="PF18883">
    <property type="entry name" value="AC_1"/>
    <property type="match status" value="1"/>
</dbReference>
<dbReference type="NCBIfam" id="TIGR01414">
    <property type="entry name" value="autotrans_barl"/>
    <property type="match status" value="1"/>
</dbReference>
<dbReference type="InterPro" id="IPR005546">
    <property type="entry name" value="Autotransporte_beta"/>
</dbReference>
<reference evidence="5" key="1">
    <citation type="journal article" date="2019" name="Int. J. Syst. Evol. Microbiol.">
        <title>The Global Catalogue of Microorganisms (GCM) 10K type strain sequencing project: providing services to taxonomists for standard genome sequencing and annotation.</title>
        <authorList>
            <consortium name="The Broad Institute Genomics Platform"/>
            <consortium name="The Broad Institute Genome Sequencing Center for Infectious Disease"/>
            <person name="Wu L."/>
            <person name="Ma J."/>
        </authorList>
    </citation>
    <scope>NUCLEOTIDE SEQUENCE [LARGE SCALE GENOMIC DNA]</scope>
    <source>
        <strain evidence="5">KCTC 12848</strain>
    </source>
</reference>
<keyword evidence="1 2" id="KW-0732">Signal</keyword>
<dbReference type="PANTHER" id="PTHR35037:SF3">
    <property type="entry name" value="C-TERMINAL REGION OF AIDA-LIKE PROTEIN"/>
    <property type="match status" value="1"/>
</dbReference>
<dbReference type="Gene3D" id="2.40.128.130">
    <property type="entry name" value="Autotransporter beta-domain"/>
    <property type="match status" value="1"/>
</dbReference>
<evidence type="ECO:0000313" key="5">
    <source>
        <dbReference type="Proteomes" id="UP001597425"/>
    </source>
</evidence>
<proteinExistence type="predicted"/>
<dbReference type="Proteomes" id="UP001597425">
    <property type="component" value="Unassembled WGS sequence"/>
</dbReference>
<dbReference type="EMBL" id="JBHUJD010000027">
    <property type="protein sequence ID" value="MFD2312030.1"/>
    <property type="molecule type" value="Genomic_DNA"/>
</dbReference>
<dbReference type="InterPro" id="IPR051551">
    <property type="entry name" value="Autotransporter_adhesion"/>
</dbReference>
<dbReference type="InterPro" id="IPR011050">
    <property type="entry name" value="Pectin_lyase_fold/virulence"/>
</dbReference>
<comment type="caution">
    <text evidence="4">The sequence shown here is derived from an EMBL/GenBank/DDBJ whole genome shotgun (WGS) entry which is preliminary data.</text>
</comment>
<organism evidence="4 5">
    <name type="scientific">Microbulbifer halophilus</name>
    <dbReference type="NCBI Taxonomy" id="453963"/>
    <lineage>
        <taxon>Bacteria</taxon>
        <taxon>Pseudomonadati</taxon>
        <taxon>Pseudomonadota</taxon>
        <taxon>Gammaproteobacteria</taxon>
        <taxon>Cellvibrionales</taxon>
        <taxon>Microbulbiferaceae</taxon>
        <taxon>Microbulbifer</taxon>
    </lineage>
</organism>
<gene>
    <name evidence="4" type="ORF">ACFSKX_16505</name>
</gene>
<evidence type="ECO:0000256" key="2">
    <source>
        <dbReference type="SAM" id="SignalP"/>
    </source>
</evidence>
<evidence type="ECO:0000259" key="3">
    <source>
        <dbReference type="PROSITE" id="PS51208"/>
    </source>
</evidence>
<dbReference type="SMART" id="SM00869">
    <property type="entry name" value="Autotransporter"/>
    <property type="match status" value="1"/>
</dbReference>
<dbReference type="RefSeq" id="WP_265722578.1">
    <property type="nucleotide sequence ID" value="NZ_JAPIVK010000025.1"/>
</dbReference>
<feature type="domain" description="Autotransporter" evidence="3">
    <location>
        <begin position="2002"/>
        <end position="2274"/>
    </location>
</feature>
<dbReference type="InterPro" id="IPR043990">
    <property type="entry name" value="AC_1"/>
</dbReference>
<dbReference type="InterPro" id="IPR030895">
    <property type="entry name" value="T5SS_PEPC_rpt"/>
</dbReference>
<feature type="chain" id="PRO_5045261745" evidence="2">
    <location>
        <begin position="38"/>
        <end position="2274"/>
    </location>
</feature>
<feature type="signal peptide" evidence="2">
    <location>
        <begin position="1"/>
        <end position="37"/>
    </location>
</feature>
<dbReference type="InterPro" id="IPR006315">
    <property type="entry name" value="OM_autotransptr_brl_dom"/>
</dbReference>
<keyword evidence="5" id="KW-1185">Reference proteome</keyword>
<dbReference type="InterPro" id="IPR013425">
    <property type="entry name" value="Autotrns_rpt"/>
</dbReference>
<accession>A0ABW5EHD5</accession>
<dbReference type="NCBIfam" id="TIGR04393">
    <property type="entry name" value="rpt_T5SS_PEPC"/>
    <property type="match status" value="3"/>
</dbReference>
<dbReference type="Gene3D" id="2.160.20.20">
    <property type="match status" value="5"/>
</dbReference>
<dbReference type="Pfam" id="PF12951">
    <property type="entry name" value="PATR"/>
    <property type="match status" value="11"/>
</dbReference>
<dbReference type="SUPFAM" id="SSF103515">
    <property type="entry name" value="Autotransporter"/>
    <property type="match status" value="1"/>
</dbReference>
<sequence length="2274" mass="226413">MFRNRSRHAVYVRSTALASASMLAIPTLVPVVTPAWAQQTQDNWIGAVSNVWFDPQNWQDGTVPVAGKNVDIDTDAPNGNGAVVDGAPAIVGQITVGRTGSGALSIRNGGVVESLVGSLSGNVIGANPGSRGTVTVTGPGSLWSMDGALTVNSVLAIEDGGRVSAIGTTSSGMSISDGGIVTVTGLNSDFETNDILEVGVQGAGTLTISAGGVVTSARGVVGDEANSTGTVTVTGPGARWSMNTGLAGEDPPPGALLIGAEGTGSVTVADGGLVSASNGITIAQAAGATGTLNIGAAAGQAAAAAGDLQAPTVAFGAGTGTINFNHTSSDHIFAPAISGTGSVNQLAGTTTLTGNNSYKGATTVSGGRLLIDGDHSGATGLTRVRSGGTLGGEGTIGGDVTVDGGGKLTAFDNDQDGIHKLTLNGNLALQSGATLDYDYGQSPNGAPDALMMEVGGDVDLGGSTLNVANNSGQDLAPGVYGLIHYDGNLSGRFANANLPSSDFSVQTSVAGRVNLVNAAGFQLSFWDGGGTPGNGRIEGGSGVWQASGDRNWTTVDGARNGSFADDSFAIFLGAPGTVTVDNGNGPVKVADMQFAVDGYRIAGDALTLGTDPATILVGDNTVNGAGWTATIDSVLRGDAGLIKEDLGTLVLGGANSYSGGTTINAGTLSVSSDANLGAAGAGLTIDGGTLQTTAGFTSGRGVTLGAGGGTFRTDAPLHLTGVIGGAGALTKTGAGALTLSGTNTYQGGTRVDAGVLVVGGGGATGSIEGDVTVKKGAGLAFDRSNAYRFDGLIEGGGSVQQAGTGTLTFTADNTYSGGTSIESGGTLQLGNGGTSGSAGSGDIENHGALVFNRSNALAIPGTITGGGRVEQAGSGTTTLTGNNSYGGPTTVSAGTLLIDGDQSGATGLTRVQNGGTLGGEGTIGGNVRVDGGGTLTAFDSDGDGIHKLTINGDLGLQSGANLDYTYGQSPSGNHDALMLEVGGNVDLGGSTLNVENNSGQDFDPGVYGLIHYRGSLSGSFGATNLPSGDFSVQTSVSGRVNMVNTAGLEMNFWDGPGNPNDGVIQGGGGVWQGSGGNTNWTDIGGRVNGAFTDGSFAIFQGRPGTVIVDNSQGQVRVAGMQFAVDGYTITGDAIALGTDPATIRVGDGTPNGADDTATIESVLRGSAGLVKADLGTLVLTGNNTYSGGTTIEAGELALGGNSGSIEGDVTVEENGRLVFDRFNAYTFGGVISGGGQVEQRGFDTVTLTADNTYSGGTTISNGRLRVAGTAGTLGTGDVGIAGGGTLVFDRTNTYTYGGEISGAGRVEQAGSGTTILTGDSDYKGGTWIARGTLQLGDGGGTGSITGDIATGQAGRLAFNRSDAYTFGGVISGAGRVEQVGSGTTTLTGNNRYSGTTTVSDGRLLIDGDQSAATGLTRVRDGGTLGGGGTIGGNVRVDGGGRLTAFDSDDDGVHKLTINGDLGLRSGANLDYTYGQSPGGNHDALMMEVGGNVDLGGSTLHVRNHSGRDFDPGIYGLIHYGGSLSGSFANTNLPSGDFSVQTSVPGRVNMVNTAGLEMNFWDGPGNPNDGVIQGGSGVWQGSGGNTNWTDIEGTPNGAFTDGSFAIFQGRPGMVTVDNSQGQVGVAGMQFAVDGYTIIGEAITLESDSATIRVGDGTPNGADDTATIGSVLRGSAGLVKADLGTLVLTGNNTYSGGTTIEAGTLSVSDNRNLGAAGTELRFDGGILRVTGTDYRTTDRPIAWGTFGGGFDIADAANTFTLDQTLAGSGPLDKLGGGTLHLTGDSSGFTGETEILAGTLAVDGSLCGPLTIRAGGTLAGTGTVCDTTSFSGGTIAPAGPGHIGTLTIDGDYTSNGGNLAIDAALGDDSSPSDLLHITGDTLMGSGATRIFVTNLGGDGGETSGDGIRIVQVDGTSSADLFELGAPAIGGEYSYDLFFEPGDGDWFLRSVGLAPTVPTYEAYAATLLDLMALPTLRQRVGNRYYAFAGGGADLPTAEEPATESMGHSGGRVLRTRIEATHGHFEGASSLGTEYDSTRTLVQVGADGQLADKASGIVIGGLTAHYAHAESDIESETGNGTASTDTVGVGASLTWYGDDGLYADGQATLAYLMSDLSATGIGALVDDNSGWGYGLGIEAGKRIAIGGNWSVTPQAQLSYTGVDFDDFTDPFDADIALESGDSLNGRLGVAFDTAGYGAGSGGHVYTIANLTYEFLDGTAVDVDDTVLDFEPHDFGGELGIGGTYEWGGGKYTVHGEALGQTSFEGSYGFKGIVGFSMRF</sequence>
<dbReference type="SUPFAM" id="SSF51126">
    <property type="entry name" value="Pectin lyase-like"/>
    <property type="match status" value="6"/>
</dbReference>